<dbReference type="SUPFAM" id="SSF53067">
    <property type="entry name" value="Actin-like ATPase domain"/>
    <property type="match status" value="1"/>
</dbReference>
<dbReference type="SUPFAM" id="SSF46785">
    <property type="entry name" value="Winged helix' DNA-binding domain"/>
    <property type="match status" value="1"/>
</dbReference>
<dbReference type="RefSeq" id="WP_130493627.1">
    <property type="nucleotide sequence ID" value="NZ_SGXD01000003.1"/>
</dbReference>
<dbReference type="Proteomes" id="UP000293638">
    <property type="component" value="Unassembled WGS sequence"/>
</dbReference>
<accession>A0A4Q7NQL3</accession>
<dbReference type="InterPro" id="IPR043129">
    <property type="entry name" value="ATPase_NBD"/>
</dbReference>
<keyword evidence="2" id="KW-0418">Kinase</keyword>
<dbReference type="Pfam" id="PF00480">
    <property type="entry name" value="ROK"/>
    <property type="match status" value="1"/>
</dbReference>
<sequence>MGRAPRPRTPLQAAALRLLRDEGPLSRAALVDALGAGRARVAAELDELVAAALVEDGGVAVSRGGRPSPLVALRGDLRFVGVDLGATSLAVAVGDSRLDLLDVVEEDCDPREGPEPVLDRIVDLVDEVTDGRGTAALGVGVPGPVSFLEGVPVSPPLLPGWNRYPVRDELARRYRCPVTVDNDVNIMAAGERWGGVAKGMDTFLLVKVGTGIGAAPVIGGSVFRGVAGSAGDIGHIRVADGPPCACGGDGCLETVFGGAALARDALRLARTGESPALAARLASSAVLTARDVGVAAAEGDPAAMALVRTGGRELGKVLAELVNFMNPSMLVLAGGVARLGHPLLAEIRQTVYRLSTPLATSSLPIVLSELDDRAGVLGALVSASDELFAVPAS</sequence>
<dbReference type="PANTHER" id="PTHR18964:SF173">
    <property type="entry name" value="GLUCOKINASE"/>
    <property type="match status" value="1"/>
</dbReference>
<dbReference type="AlphaFoldDB" id="A0A4Q7NQL3"/>
<protein>
    <submittedName>
        <fullName evidence="2">Glucokinase-like ROK family protein</fullName>
    </submittedName>
</protein>
<keyword evidence="3" id="KW-1185">Reference proteome</keyword>
<evidence type="ECO:0000256" key="1">
    <source>
        <dbReference type="ARBA" id="ARBA00006479"/>
    </source>
</evidence>
<evidence type="ECO:0000313" key="3">
    <source>
        <dbReference type="Proteomes" id="UP000293638"/>
    </source>
</evidence>
<organism evidence="2 3">
    <name type="scientific">Motilibacter rhizosphaerae</name>
    <dbReference type="NCBI Taxonomy" id="598652"/>
    <lineage>
        <taxon>Bacteria</taxon>
        <taxon>Bacillati</taxon>
        <taxon>Actinomycetota</taxon>
        <taxon>Actinomycetes</taxon>
        <taxon>Motilibacterales</taxon>
        <taxon>Motilibacteraceae</taxon>
        <taxon>Motilibacter</taxon>
    </lineage>
</organism>
<dbReference type="Gene3D" id="1.10.10.10">
    <property type="entry name" value="Winged helix-like DNA-binding domain superfamily/Winged helix DNA-binding domain"/>
    <property type="match status" value="1"/>
</dbReference>
<comment type="similarity">
    <text evidence="1">Belongs to the ROK (NagC/XylR) family.</text>
</comment>
<dbReference type="Gene3D" id="3.30.420.40">
    <property type="match status" value="2"/>
</dbReference>
<reference evidence="2 3" key="1">
    <citation type="submission" date="2019-02" db="EMBL/GenBank/DDBJ databases">
        <title>Genomic Encyclopedia of Type Strains, Phase IV (KMG-IV): sequencing the most valuable type-strain genomes for metagenomic binning, comparative biology and taxonomic classification.</title>
        <authorList>
            <person name="Goeker M."/>
        </authorList>
    </citation>
    <scope>NUCLEOTIDE SEQUENCE [LARGE SCALE GENOMIC DNA]</scope>
    <source>
        <strain evidence="2 3">DSM 45622</strain>
    </source>
</reference>
<dbReference type="InterPro" id="IPR036388">
    <property type="entry name" value="WH-like_DNA-bd_sf"/>
</dbReference>
<keyword evidence="2" id="KW-0808">Transferase</keyword>
<dbReference type="GO" id="GO:0016301">
    <property type="term" value="F:kinase activity"/>
    <property type="evidence" value="ECO:0007669"/>
    <property type="project" value="UniProtKB-KW"/>
</dbReference>
<name>A0A4Q7NQL3_9ACTN</name>
<gene>
    <name evidence="2" type="ORF">EV189_2944</name>
</gene>
<dbReference type="OrthoDB" id="3189808at2"/>
<dbReference type="InterPro" id="IPR000600">
    <property type="entry name" value="ROK"/>
</dbReference>
<evidence type="ECO:0000313" key="2">
    <source>
        <dbReference type="EMBL" id="RZS87513.1"/>
    </source>
</evidence>
<proteinExistence type="inferred from homology"/>
<comment type="caution">
    <text evidence="2">The sequence shown here is derived from an EMBL/GenBank/DDBJ whole genome shotgun (WGS) entry which is preliminary data.</text>
</comment>
<dbReference type="InterPro" id="IPR036390">
    <property type="entry name" value="WH_DNA-bd_sf"/>
</dbReference>
<dbReference type="EMBL" id="SGXD01000003">
    <property type="protein sequence ID" value="RZS87513.1"/>
    <property type="molecule type" value="Genomic_DNA"/>
</dbReference>
<dbReference type="PANTHER" id="PTHR18964">
    <property type="entry name" value="ROK (REPRESSOR, ORF, KINASE) FAMILY"/>
    <property type="match status" value="1"/>
</dbReference>